<dbReference type="RefSeq" id="XP_041556598.1">
    <property type="nucleotide sequence ID" value="XM_041703966.1"/>
</dbReference>
<reference evidence="5" key="2">
    <citation type="submission" date="2021-02" db="EMBL/GenBank/DDBJ databases">
        <title>Aspergillus puulaauensis MK2 genome sequence.</title>
        <authorList>
            <person name="Futagami T."/>
            <person name="Mori K."/>
            <person name="Kadooka C."/>
            <person name="Tanaka T."/>
        </authorList>
    </citation>
    <scope>NUCLEOTIDE SEQUENCE</scope>
    <source>
        <strain evidence="5">MK2</strain>
    </source>
</reference>
<dbReference type="AlphaFoldDB" id="A0A7R7XPJ1"/>
<dbReference type="PANTHER" id="PTHR19303">
    <property type="entry name" value="TRANSPOSON"/>
    <property type="match status" value="1"/>
</dbReference>
<evidence type="ECO:0000256" key="1">
    <source>
        <dbReference type="ARBA" id="ARBA00004123"/>
    </source>
</evidence>
<dbReference type="Pfam" id="PF05225">
    <property type="entry name" value="HTH_psq"/>
    <property type="match status" value="1"/>
</dbReference>
<dbReference type="KEGG" id="apuu:APUU_40848A"/>
<dbReference type="Pfam" id="PF03184">
    <property type="entry name" value="DDE_1"/>
    <property type="match status" value="1"/>
</dbReference>
<evidence type="ECO:0000313" key="6">
    <source>
        <dbReference type="Proteomes" id="UP000654913"/>
    </source>
</evidence>
<dbReference type="GO" id="GO:0005634">
    <property type="term" value="C:nucleus"/>
    <property type="evidence" value="ECO:0007669"/>
    <property type="project" value="UniProtKB-SubCell"/>
</dbReference>
<organism evidence="5 6">
    <name type="scientific">Aspergillus puulaauensis</name>
    <dbReference type="NCBI Taxonomy" id="1220207"/>
    <lineage>
        <taxon>Eukaryota</taxon>
        <taxon>Fungi</taxon>
        <taxon>Dikarya</taxon>
        <taxon>Ascomycota</taxon>
        <taxon>Pezizomycotina</taxon>
        <taxon>Eurotiomycetes</taxon>
        <taxon>Eurotiomycetidae</taxon>
        <taxon>Eurotiales</taxon>
        <taxon>Aspergillaceae</taxon>
        <taxon>Aspergillus</taxon>
    </lineage>
</organism>
<keyword evidence="3" id="KW-0539">Nucleus</keyword>
<dbReference type="PROSITE" id="PS51253">
    <property type="entry name" value="HTH_CENPB"/>
    <property type="match status" value="1"/>
</dbReference>
<keyword evidence="2" id="KW-0238">DNA-binding</keyword>
<reference evidence="5" key="1">
    <citation type="submission" date="2021-01" db="EMBL/GenBank/DDBJ databases">
        <authorList>
            <consortium name="Aspergillus puulaauensis MK2 genome sequencing consortium"/>
            <person name="Kazuki M."/>
            <person name="Futagami T."/>
        </authorList>
    </citation>
    <scope>NUCLEOTIDE SEQUENCE</scope>
    <source>
        <strain evidence="5">MK2</strain>
    </source>
</reference>
<proteinExistence type="predicted"/>
<dbReference type="OrthoDB" id="4457643at2759"/>
<name>A0A7R7XPJ1_9EURO</name>
<dbReference type="InterPro" id="IPR007889">
    <property type="entry name" value="HTH_Psq"/>
</dbReference>
<gene>
    <name evidence="5" type="ORF">APUU_40848A</name>
</gene>
<evidence type="ECO:0000259" key="4">
    <source>
        <dbReference type="PROSITE" id="PS51253"/>
    </source>
</evidence>
<protein>
    <recommendedName>
        <fullName evidence="4">HTH CENPB-type domain-containing protein</fullName>
    </recommendedName>
</protein>
<dbReference type="GO" id="GO:0003677">
    <property type="term" value="F:DNA binding"/>
    <property type="evidence" value="ECO:0007669"/>
    <property type="project" value="UniProtKB-KW"/>
</dbReference>
<dbReference type="EMBL" id="AP024446">
    <property type="protein sequence ID" value="BCS24404.1"/>
    <property type="molecule type" value="Genomic_DNA"/>
</dbReference>
<dbReference type="GeneID" id="64974409"/>
<dbReference type="Pfam" id="PF03221">
    <property type="entry name" value="HTH_Tnp_Tc5"/>
    <property type="match status" value="1"/>
</dbReference>
<dbReference type="InterPro" id="IPR004875">
    <property type="entry name" value="DDE_SF_endonuclease_dom"/>
</dbReference>
<evidence type="ECO:0000256" key="2">
    <source>
        <dbReference type="ARBA" id="ARBA00023125"/>
    </source>
</evidence>
<feature type="domain" description="HTH CENPB-type" evidence="4">
    <location>
        <begin position="60"/>
        <end position="132"/>
    </location>
</feature>
<sequence length="344" mass="39806">MPRNNRRSRQELIEQEGRIQLAINALKNHEIASVRRAAAVFNVPRGTLRDRLQGQQNQQELYNQNMRLSKTQEDYLVQWIISRDERGCAPRHSHIQEMAKIILQSDSATPPDPLGGNWVTNFLKRHPELKSRFIRRYNRQRAQCEDPKVIMDWFNTYKTICNDKGILPDDIYNFDETGFAMGLIATARVVARRDMPGKPYLIQPGNREWVTIIECINTRGWAIPSTIIFKGKVYIEGWYSEQRIPGDWHIEVSKNGWTTDEIGLRWLQNCFIPTTTPRIVARYRMLVLDGHGSHLTPEFDKICQDNDIIPLCMPSHSSHLLQPLDVGCFGPLKRAYGGLIELRS</sequence>
<dbReference type="InterPro" id="IPR006600">
    <property type="entry name" value="HTH_CenpB_DNA-bd_dom"/>
</dbReference>
<evidence type="ECO:0000313" key="5">
    <source>
        <dbReference type="EMBL" id="BCS24404.1"/>
    </source>
</evidence>
<dbReference type="SMART" id="SM00674">
    <property type="entry name" value="CENPB"/>
    <property type="match status" value="1"/>
</dbReference>
<evidence type="ECO:0000256" key="3">
    <source>
        <dbReference type="ARBA" id="ARBA00023242"/>
    </source>
</evidence>
<dbReference type="InterPro" id="IPR009057">
    <property type="entry name" value="Homeodomain-like_sf"/>
</dbReference>
<dbReference type="Proteomes" id="UP000654913">
    <property type="component" value="Chromosome 4"/>
</dbReference>
<comment type="subcellular location">
    <subcellularLocation>
        <location evidence="1">Nucleus</location>
    </subcellularLocation>
</comment>
<accession>A0A7R7XPJ1</accession>
<dbReference type="SUPFAM" id="SSF46689">
    <property type="entry name" value="Homeodomain-like"/>
    <property type="match status" value="1"/>
</dbReference>
<dbReference type="Gene3D" id="1.10.10.60">
    <property type="entry name" value="Homeodomain-like"/>
    <property type="match status" value="1"/>
</dbReference>
<dbReference type="InterPro" id="IPR050863">
    <property type="entry name" value="CenT-Element_Derived"/>
</dbReference>
<keyword evidence="6" id="KW-1185">Reference proteome</keyword>
<dbReference type="PANTHER" id="PTHR19303:SF62">
    <property type="entry name" value="HTH CENPB-TYPE DOMAIN-CONTAINING PROTEIN-RELATED"/>
    <property type="match status" value="1"/>
</dbReference>